<dbReference type="OrthoDB" id="9822653at2"/>
<dbReference type="EMBL" id="CP002382">
    <property type="protein sequence ID" value="AEP08797.1"/>
    <property type="molecule type" value="Genomic_DNA"/>
</dbReference>
<evidence type="ECO:0000313" key="2">
    <source>
        <dbReference type="Proteomes" id="UP000009286"/>
    </source>
</evidence>
<proteinExistence type="predicted"/>
<reference evidence="1 2" key="1">
    <citation type="journal article" date="2011" name="BMC Genomics">
        <title>Genomic insights into an obligate epibiotic bacterial predator: Micavibrio aeruginosavorus ARL-13.</title>
        <authorList>
            <person name="Wang Z."/>
            <person name="Kadouri D."/>
            <person name="Wu M."/>
        </authorList>
    </citation>
    <scope>NUCLEOTIDE SEQUENCE [LARGE SCALE GENOMIC DNA]</scope>
    <source>
        <strain evidence="1 2">ARL-13</strain>
    </source>
</reference>
<name>G2KSB4_MICAA</name>
<gene>
    <name evidence="1" type="ordered locus">MICA_454</name>
</gene>
<evidence type="ECO:0000313" key="1">
    <source>
        <dbReference type="EMBL" id="AEP08797.1"/>
    </source>
</evidence>
<dbReference type="HOGENOM" id="CLU_1523456_0_0_5"/>
<dbReference type="STRING" id="856793.MICA_454"/>
<dbReference type="AlphaFoldDB" id="G2KSB4"/>
<protein>
    <submittedName>
        <fullName evidence="1">Uncharacterized protein</fullName>
    </submittedName>
</protein>
<organism evidence="1 2">
    <name type="scientific">Micavibrio aeruginosavorus (strain ARL-13)</name>
    <dbReference type="NCBI Taxonomy" id="856793"/>
    <lineage>
        <taxon>Bacteria</taxon>
        <taxon>Pseudomonadati</taxon>
        <taxon>Bdellovibrionota</taxon>
        <taxon>Bdellovibrionia</taxon>
        <taxon>Bdellovibrionales</taxon>
        <taxon>Pseudobdellovibrionaceae</taxon>
        <taxon>Micavibrio</taxon>
    </lineage>
</organism>
<sequence>MPALDRTAVKHRAQIESLLQQINDIHGLYAMPLAKNFQTMPDYTVHYDWMCLLADRVGEPAGVRTAFRLRWAHGWASQRMGCAPYGQLGDPAYTELGIVLPLEKIFPVMMVLQDERRRVFGIGPCTMTFERTTIEDARQLVDAYRMLCPVKKDFLKLVK</sequence>
<keyword evidence="2" id="KW-1185">Reference proteome</keyword>
<dbReference type="KEGG" id="mai:MICA_454"/>
<dbReference type="Proteomes" id="UP000009286">
    <property type="component" value="Chromosome"/>
</dbReference>
<accession>G2KSB4</accession>